<keyword evidence="3" id="KW-1185">Reference proteome</keyword>
<feature type="region of interest" description="Disordered" evidence="1">
    <location>
        <begin position="1"/>
        <end position="39"/>
    </location>
</feature>
<accession>A0ABQ7L391</accession>
<organism evidence="2 3">
    <name type="scientific">Brassica rapa subsp. trilocularis</name>
    <dbReference type="NCBI Taxonomy" id="1813537"/>
    <lineage>
        <taxon>Eukaryota</taxon>
        <taxon>Viridiplantae</taxon>
        <taxon>Streptophyta</taxon>
        <taxon>Embryophyta</taxon>
        <taxon>Tracheophyta</taxon>
        <taxon>Spermatophyta</taxon>
        <taxon>Magnoliopsida</taxon>
        <taxon>eudicotyledons</taxon>
        <taxon>Gunneridae</taxon>
        <taxon>Pentapetalae</taxon>
        <taxon>rosids</taxon>
        <taxon>malvids</taxon>
        <taxon>Brassicales</taxon>
        <taxon>Brassicaceae</taxon>
        <taxon>Brassiceae</taxon>
        <taxon>Brassica</taxon>
    </lineage>
</organism>
<sequence length="95" mass="10683">MESLLHATSSLRKRKARNTTATVSPRDLTKPPARRMNGSRKQSIVYAVRDYPPLKESSVACSATTTDGARSLTMLWLVLRIPVHDLLFHVSYETQ</sequence>
<gene>
    <name evidence="2" type="primary">A07g508940.1_BraROA</name>
    <name evidence="2" type="ORF">IGI04_028894</name>
</gene>
<protein>
    <submittedName>
        <fullName evidence="2">Uncharacterized protein</fullName>
    </submittedName>
</protein>
<proteinExistence type="predicted"/>
<evidence type="ECO:0000313" key="3">
    <source>
        <dbReference type="Proteomes" id="UP000823674"/>
    </source>
</evidence>
<comment type="caution">
    <text evidence="2">The sequence shown here is derived from an EMBL/GenBank/DDBJ whole genome shotgun (WGS) entry which is preliminary data.</text>
</comment>
<reference evidence="2 3" key="1">
    <citation type="submission" date="2021-03" db="EMBL/GenBank/DDBJ databases">
        <authorList>
            <person name="King G.J."/>
            <person name="Bancroft I."/>
            <person name="Baten A."/>
            <person name="Bloomfield J."/>
            <person name="Borpatragohain P."/>
            <person name="He Z."/>
            <person name="Irish N."/>
            <person name="Irwin J."/>
            <person name="Liu K."/>
            <person name="Mauleon R.P."/>
            <person name="Moore J."/>
            <person name="Morris R."/>
            <person name="Ostergaard L."/>
            <person name="Wang B."/>
            <person name="Wells R."/>
        </authorList>
    </citation>
    <scope>NUCLEOTIDE SEQUENCE [LARGE SCALE GENOMIC DNA]</scope>
    <source>
        <strain evidence="2">R-o-18</strain>
        <tissue evidence="2">Leaf</tissue>
    </source>
</reference>
<evidence type="ECO:0000256" key="1">
    <source>
        <dbReference type="SAM" id="MobiDB-lite"/>
    </source>
</evidence>
<feature type="compositionally biased region" description="Polar residues" evidence="1">
    <location>
        <begin position="1"/>
        <end position="10"/>
    </location>
</feature>
<evidence type="ECO:0000313" key="2">
    <source>
        <dbReference type="EMBL" id="KAG5381052.1"/>
    </source>
</evidence>
<dbReference type="EMBL" id="JADBGQ010000009">
    <property type="protein sequence ID" value="KAG5381052.1"/>
    <property type="molecule type" value="Genomic_DNA"/>
</dbReference>
<dbReference type="Proteomes" id="UP000823674">
    <property type="component" value="Chromosome A07"/>
</dbReference>
<name>A0ABQ7L391_BRACM</name>